<organism evidence="2 3">
    <name type="scientific">Bacteroides faecalis</name>
    <dbReference type="NCBI Taxonomy" id="2447885"/>
    <lineage>
        <taxon>Bacteria</taxon>
        <taxon>Pseudomonadati</taxon>
        <taxon>Bacteroidota</taxon>
        <taxon>Bacteroidia</taxon>
        <taxon>Bacteroidales</taxon>
        <taxon>Bacteroidaceae</taxon>
        <taxon>Bacteroides</taxon>
    </lineage>
</organism>
<evidence type="ECO:0000313" key="2">
    <source>
        <dbReference type="EMBL" id="GCB34216.1"/>
    </source>
</evidence>
<dbReference type="AlphaFoldDB" id="A0A401LRN9"/>
<keyword evidence="3" id="KW-1185">Reference proteome</keyword>
<feature type="transmembrane region" description="Helical" evidence="1">
    <location>
        <begin position="12"/>
        <end position="30"/>
    </location>
</feature>
<gene>
    <name evidence="2" type="ORF">KGMB02408_11610</name>
</gene>
<accession>A0A401LRN9</accession>
<protein>
    <submittedName>
        <fullName evidence="2">Uncharacterized protein</fullName>
    </submittedName>
</protein>
<dbReference type="EMBL" id="BHWB01000003">
    <property type="protein sequence ID" value="GCB34216.1"/>
    <property type="molecule type" value="Genomic_DNA"/>
</dbReference>
<evidence type="ECO:0000256" key="1">
    <source>
        <dbReference type="SAM" id="Phobius"/>
    </source>
</evidence>
<dbReference type="RefSeq" id="WP_125040446.1">
    <property type="nucleotide sequence ID" value="NZ_BHWB01000003.1"/>
</dbReference>
<sequence length="269" mass="30141">MKEIKYIKEAYFYNITLAISIIFCLFIIGGCQEKEDTNRFSNFSFLSPESDLITTSTSELSENDLIVISEAFQRLSIDTKNGLFHINESSGSQINISEKLFTFFKRIESTTNARIKLSGNQYVKAIVESRKKEQGDTLQNDCVARTIIAIAKDLGEPLPLLQVTDWIERQFGKEGVPGSALSSVLDHFFTKRRITTLPTSYKCGDTTTRIFGVLKLSPNAGHAVIIINISNGFVLYRDDQNSNMNACMISEIGNAYIISEVNADIIYNL</sequence>
<proteinExistence type="predicted"/>
<keyword evidence="1" id="KW-0472">Membrane</keyword>
<reference evidence="2 3" key="1">
    <citation type="submission" date="2018-10" db="EMBL/GenBank/DDBJ databases">
        <title>Draft Genome Sequence of Bacteroides sp. KCTC 15687.</title>
        <authorList>
            <person name="Yu S.Y."/>
            <person name="Kim J.S."/>
            <person name="Oh B.S."/>
            <person name="Park S.H."/>
            <person name="Kang S.W."/>
            <person name="Park J.E."/>
            <person name="Choi S.H."/>
            <person name="Han K.I."/>
            <person name="Lee K.C."/>
            <person name="Eom M.K."/>
            <person name="Suh M.K."/>
            <person name="Lee D.H."/>
            <person name="Yoon H."/>
            <person name="Kim B."/>
            <person name="Yang S.J."/>
            <person name="Lee J.S."/>
            <person name="Lee J.H."/>
        </authorList>
    </citation>
    <scope>NUCLEOTIDE SEQUENCE [LARGE SCALE GENOMIC DNA]</scope>
    <source>
        <strain evidence="2 3">KCTC 15687</strain>
    </source>
</reference>
<dbReference type="PROSITE" id="PS51257">
    <property type="entry name" value="PROKAR_LIPOPROTEIN"/>
    <property type="match status" value="1"/>
</dbReference>
<evidence type="ECO:0000313" key="3">
    <source>
        <dbReference type="Proteomes" id="UP000288079"/>
    </source>
</evidence>
<comment type="caution">
    <text evidence="2">The sequence shown here is derived from an EMBL/GenBank/DDBJ whole genome shotgun (WGS) entry which is preliminary data.</text>
</comment>
<keyword evidence="1" id="KW-1133">Transmembrane helix</keyword>
<keyword evidence="1" id="KW-0812">Transmembrane</keyword>
<name>A0A401LRN9_9BACE</name>
<dbReference type="Proteomes" id="UP000288079">
    <property type="component" value="Unassembled WGS sequence"/>
</dbReference>
<dbReference type="OrthoDB" id="9986863at2"/>